<evidence type="ECO:0000256" key="12">
    <source>
        <dbReference type="ARBA" id="ARBA00022958"/>
    </source>
</evidence>
<evidence type="ECO:0000313" key="17">
    <source>
        <dbReference type="EMBL" id="KGI78882.1"/>
    </source>
</evidence>
<dbReference type="GO" id="GO:0005524">
    <property type="term" value="F:ATP binding"/>
    <property type="evidence" value="ECO:0007669"/>
    <property type="project" value="UniProtKB-UniRule"/>
</dbReference>
<dbReference type="InterPro" id="IPR043129">
    <property type="entry name" value="ATPase_NBD"/>
</dbReference>
<keyword evidence="10 16" id="KW-0418">Kinase</keyword>
<dbReference type="HOGENOM" id="CLU_066627_0_0_6"/>
<dbReference type="Proteomes" id="UP000560000">
    <property type="component" value="Unassembled WGS sequence"/>
</dbReference>
<organism evidence="17 19">
    <name type="scientific">Oleiagrimonas soli</name>
    <dbReference type="NCBI Taxonomy" id="1543381"/>
    <lineage>
        <taxon>Bacteria</taxon>
        <taxon>Pseudomonadati</taxon>
        <taxon>Pseudomonadota</taxon>
        <taxon>Gammaproteobacteria</taxon>
        <taxon>Lysobacterales</taxon>
        <taxon>Rhodanobacteraceae</taxon>
        <taxon>Oleiagrimonas</taxon>
    </lineage>
</organism>
<comment type="catalytic activity">
    <reaction evidence="1 16">
        <text>(R)-pantothenate + ATP = (R)-4'-phosphopantothenate + ADP + H(+)</text>
        <dbReference type="Rhea" id="RHEA:16373"/>
        <dbReference type="ChEBI" id="CHEBI:10986"/>
        <dbReference type="ChEBI" id="CHEBI:15378"/>
        <dbReference type="ChEBI" id="CHEBI:29032"/>
        <dbReference type="ChEBI" id="CHEBI:30616"/>
        <dbReference type="ChEBI" id="CHEBI:456216"/>
        <dbReference type="EC" id="2.7.1.33"/>
    </reaction>
</comment>
<keyword evidence="8 16" id="KW-0808">Transferase</keyword>
<evidence type="ECO:0000256" key="3">
    <source>
        <dbReference type="ARBA" id="ARBA00004496"/>
    </source>
</evidence>
<evidence type="ECO:0000256" key="15">
    <source>
        <dbReference type="ARBA" id="ARBA00040883"/>
    </source>
</evidence>
<evidence type="ECO:0000256" key="5">
    <source>
        <dbReference type="ARBA" id="ARBA00011738"/>
    </source>
</evidence>
<comment type="similarity">
    <text evidence="14 16">Belongs to the type III pantothenate kinase family.</text>
</comment>
<dbReference type="NCBIfam" id="TIGR00671">
    <property type="entry name" value="baf"/>
    <property type="match status" value="1"/>
</dbReference>
<dbReference type="STRING" id="1543381.LF63_0102870"/>
<feature type="binding site" evidence="16">
    <location>
        <begin position="6"/>
        <end position="13"/>
    </location>
    <ligand>
        <name>ATP</name>
        <dbReference type="ChEBI" id="CHEBI:30616"/>
    </ligand>
</feature>
<evidence type="ECO:0000256" key="6">
    <source>
        <dbReference type="ARBA" id="ARBA00012102"/>
    </source>
</evidence>
<dbReference type="Proteomes" id="UP000029708">
    <property type="component" value="Unassembled WGS sequence"/>
</dbReference>
<dbReference type="GO" id="GO:0005737">
    <property type="term" value="C:cytoplasm"/>
    <property type="evidence" value="ECO:0007669"/>
    <property type="project" value="UniProtKB-SubCell"/>
</dbReference>
<feature type="binding site" evidence="16">
    <location>
        <begin position="102"/>
        <end position="105"/>
    </location>
    <ligand>
        <name>substrate</name>
    </ligand>
</feature>
<reference evidence="18 20" key="2">
    <citation type="submission" date="2020-08" db="EMBL/GenBank/DDBJ databases">
        <title>Genomic Encyclopedia of Type Strains, Phase IV (KMG-IV): sequencing the most valuable type-strain genomes for metagenomic binning, comparative biology and taxonomic classification.</title>
        <authorList>
            <person name="Goeker M."/>
        </authorList>
    </citation>
    <scope>NUCLEOTIDE SEQUENCE [LARGE SCALE GENOMIC DNA]</scope>
    <source>
        <strain evidence="18 20">DSM 107085</strain>
    </source>
</reference>
<comment type="subcellular location">
    <subcellularLocation>
        <location evidence="3 16">Cytoplasm</location>
    </subcellularLocation>
</comment>
<keyword evidence="19" id="KW-1185">Reference proteome</keyword>
<name>A0A099CZ45_9GAMM</name>
<comment type="cofactor">
    <cofactor evidence="16">
        <name>NH4(+)</name>
        <dbReference type="ChEBI" id="CHEBI:28938"/>
    </cofactor>
    <cofactor evidence="16">
        <name>K(+)</name>
        <dbReference type="ChEBI" id="CHEBI:29103"/>
    </cofactor>
    <text evidence="16">A monovalent cation. Ammonium or potassium.</text>
</comment>
<gene>
    <name evidence="16" type="primary">coaX</name>
    <name evidence="18" type="ORF">HNQ86_001656</name>
    <name evidence="17" type="ORF">LF63_0102870</name>
</gene>
<dbReference type="UniPathway" id="UPA00241">
    <property type="reaction ID" value="UER00352"/>
</dbReference>
<dbReference type="AlphaFoldDB" id="A0A099CZ45"/>
<evidence type="ECO:0000313" key="18">
    <source>
        <dbReference type="EMBL" id="MBB6184311.1"/>
    </source>
</evidence>
<dbReference type="SUPFAM" id="SSF53067">
    <property type="entry name" value="Actin-like ATPase domain"/>
    <property type="match status" value="2"/>
</dbReference>
<keyword evidence="12 16" id="KW-0630">Potassium</keyword>
<feature type="binding site" evidence="16">
    <location>
        <position position="127"/>
    </location>
    <ligand>
        <name>ATP</name>
        <dbReference type="ChEBI" id="CHEBI:30616"/>
    </ligand>
</feature>
<evidence type="ECO:0000256" key="13">
    <source>
        <dbReference type="ARBA" id="ARBA00022993"/>
    </source>
</evidence>
<dbReference type="OrthoDB" id="9781305at2"/>
<comment type="cofactor">
    <cofactor evidence="2">
        <name>K(+)</name>
        <dbReference type="ChEBI" id="CHEBI:29103"/>
    </cofactor>
</comment>
<feature type="active site" description="Proton acceptor" evidence="16">
    <location>
        <position position="104"/>
    </location>
</feature>
<dbReference type="GO" id="GO:0004594">
    <property type="term" value="F:pantothenate kinase activity"/>
    <property type="evidence" value="ECO:0007669"/>
    <property type="project" value="UniProtKB-UniRule"/>
</dbReference>
<dbReference type="CDD" id="cd24015">
    <property type="entry name" value="ASKHA_NBD_PanK-III"/>
    <property type="match status" value="1"/>
</dbReference>
<dbReference type="Pfam" id="PF03309">
    <property type="entry name" value="Pan_kinase"/>
    <property type="match status" value="1"/>
</dbReference>
<dbReference type="EMBL" id="JACHET010000001">
    <property type="protein sequence ID" value="MBB6184311.1"/>
    <property type="molecule type" value="Genomic_DNA"/>
</dbReference>
<reference evidence="17 19" key="1">
    <citation type="submission" date="2014-09" db="EMBL/GenBank/DDBJ databases">
        <title>Xanthomonadaceae 3.5X direct submission.</title>
        <authorList>
            <person name="Fang T."/>
            <person name="Wang H."/>
        </authorList>
    </citation>
    <scope>NUCLEOTIDE SEQUENCE [LARGE SCALE GENOMIC DNA]</scope>
    <source>
        <strain evidence="17 19">3.5X</strain>
    </source>
</reference>
<dbReference type="PANTHER" id="PTHR34265:SF1">
    <property type="entry name" value="TYPE III PANTOTHENATE KINASE"/>
    <property type="match status" value="1"/>
</dbReference>
<dbReference type="RefSeq" id="WP_043099501.1">
    <property type="nucleotide sequence ID" value="NZ_JACHET010000001.1"/>
</dbReference>
<comment type="subunit">
    <text evidence="5 16">Homodimer.</text>
</comment>
<keyword evidence="13 16" id="KW-0173">Coenzyme A biosynthesis</keyword>
<evidence type="ECO:0000256" key="7">
    <source>
        <dbReference type="ARBA" id="ARBA00022490"/>
    </source>
</evidence>
<keyword evidence="11 16" id="KW-0067">ATP-binding</keyword>
<evidence type="ECO:0000256" key="11">
    <source>
        <dbReference type="ARBA" id="ARBA00022840"/>
    </source>
</evidence>
<dbReference type="PANTHER" id="PTHR34265">
    <property type="entry name" value="TYPE III PANTOTHENATE KINASE"/>
    <property type="match status" value="1"/>
</dbReference>
<evidence type="ECO:0000256" key="8">
    <source>
        <dbReference type="ARBA" id="ARBA00022679"/>
    </source>
</evidence>
<comment type="function">
    <text evidence="16">Catalyzes the phosphorylation of pantothenate (Pan), the first step in CoA biosynthesis.</text>
</comment>
<evidence type="ECO:0000256" key="4">
    <source>
        <dbReference type="ARBA" id="ARBA00005225"/>
    </source>
</evidence>
<evidence type="ECO:0000313" key="20">
    <source>
        <dbReference type="Proteomes" id="UP000560000"/>
    </source>
</evidence>
<comment type="caution">
    <text evidence="17">The sequence shown here is derived from an EMBL/GenBank/DDBJ whole genome shotgun (WGS) entry which is preliminary data.</text>
</comment>
<evidence type="ECO:0000256" key="9">
    <source>
        <dbReference type="ARBA" id="ARBA00022741"/>
    </source>
</evidence>
<evidence type="ECO:0000313" key="19">
    <source>
        <dbReference type="Proteomes" id="UP000029708"/>
    </source>
</evidence>
<evidence type="ECO:0000256" key="1">
    <source>
        <dbReference type="ARBA" id="ARBA00001206"/>
    </source>
</evidence>
<dbReference type="InterPro" id="IPR004619">
    <property type="entry name" value="Type_III_PanK"/>
</dbReference>
<protein>
    <recommendedName>
        <fullName evidence="15 16">Type III pantothenate kinase</fullName>
        <ecNumber evidence="6 16">2.7.1.33</ecNumber>
    </recommendedName>
    <alternativeName>
        <fullName evidence="16">PanK-III</fullName>
    </alternativeName>
    <alternativeName>
        <fullName evidence="16">Pantothenic acid kinase</fullName>
    </alternativeName>
</protein>
<dbReference type="Gene3D" id="3.30.420.40">
    <property type="match status" value="2"/>
</dbReference>
<keyword evidence="7 16" id="KW-0963">Cytoplasm</keyword>
<dbReference type="EC" id="2.7.1.33" evidence="6 16"/>
<comment type="pathway">
    <text evidence="4 16">Cofactor biosynthesis; coenzyme A biosynthesis; CoA from (R)-pantothenate: step 1/5.</text>
</comment>
<comment type="caution">
    <text evidence="16">Lacks conserved residue(s) required for the propagation of feature annotation.</text>
</comment>
<accession>A0A099CZ45</accession>
<feature type="binding site" evidence="16">
    <location>
        <position position="178"/>
    </location>
    <ligand>
        <name>substrate</name>
    </ligand>
</feature>
<dbReference type="GO" id="GO:0015937">
    <property type="term" value="P:coenzyme A biosynthetic process"/>
    <property type="evidence" value="ECO:0007669"/>
    <property type="project" value="UniProtKB-UniRule"/>
</dbReference>
<evidence type="ECO:0000256" key="16">
    <source>
        <dbReference type="HAMAP-Rule" id="MF_01274"/>
    </source>
</evidence>
<evidence type="ECO:0000256" key="10">
    <source>
        <dbReference type="ARBA" id="ARBA00022777"/>
    </source>
</evidence>
<dbReference type="EMBL" id="JROI01000007">
    <property type="protein sequence ID" value="KGI78882.1"/>
    <property type="molecule type" value="Genomic_DNA"/>
</dbReference>
<evidence type="ECO:0000256" key="14">
    <source>
        <dbReference type="ARBA" id="ARBA00038036"/>
    </source>
</evidence>
<dbReference type="HAMAP" id="MF_01274">
    <property type="entry name" value="Pantothen_kinase_3"/>
    <property type="match status" value="1"/>
</dbReference>
<proteinExistence type="inferred from homology"/>
<keyword evidence="9 16" id="KW-0547">Nucleotide-binding</keyword>
<sequence>MTVLLDLGNTRLKWAMHDGAGMQAVHALAWHTLDVAGALDPLIEAVRRDGHGVLGASVAGSAREQRVVEALTAHGLPAPRWVRTPVEACGVRNGYAKASKLGVDRFLTMVAAYRDGLAPCVVVSAGTALTLDALTADGRHLGGLIAPGPRLMQRALHEAAAQLPPPQDAPIRDRADDTEAAIASGCWQAAVALVERFHARSAADLGDGATLLLSGGDAQAIAEQLRVPAQVRPDMVLHGLAAWDAAQTSAS</sequence>
<evidence type="ECO:0000256" key="2">
    <source>
        <dbReference type="ARBA" id="ARBA00001958"/>
    </source>
</evidence>
<feature type="binding site" evidence="16">
    <location>
        <position position="95"/>
    </location>
    <ligand>
        <name>substrate</name>
    </ligand>
</feature>